<feature type="non-terminal residue" evidence="1">
    <location>
        <position position="1"/>
    </location>
</feature>
<evidence type="ECO:0000313" key="1">
    <source>
        <dbReference type="EMBL" id="MCI50411.1"/>
    </source>
</evidence>
<dbReference type="AlphaFoldDB" id="A0A392SNF5"/>
<reference evidence="1 2" key="1">
    <citation type="journal article" date="2018" name="Front. Plant Sci.">
        <title>Red Clover (Trifolium pratense) and Zigzag Clover (T. medium) - A Picture of Genomic Similarities and Differences.</title>
        <authorList>
            <person name="Dluhosova J."/>
            <person name="Istvanek J."/>
            <person name="Nedelnik J."/>
            <person name="Repkova J."/>
        </authorList>
    </citation>
    <scope>NUCLEOTIDE SEQUENCE [LARGE SCALE GENOMIC DNA]</scope>
    <source>
        <strain evidence="2">cv. 10/8</strain>
        <tissue evidence="1">Leaf</tissue>
    </source>
</reference>
<dbReference type="Proteomes" id="UP000265520">
    <property type="component" value="Unassembled WGS sequence"/>
</dbReference>
<comment type="caution">
    <text evidence="1">The sequence shown here is derived from an EMBL/GenBank/DDBJ whole genome shotgun (WGS) entry which is preliminary data.</text>
</comment>
<dbReference type="EMBL" id="LXQA010416213">
    <property type="protein sequence ID" value="MCI50411.1"/>
    <property type="molecule type" value="Genomic_DNA"/>
</dbReference>
<name>A0A392SNF5_9FABA</name>
<evidence type="ECO:0000313" key="2">
    <source>
        <dbReference type="Proteomes" id="UP000265520"/>
    </source>
</evidence>
<accession>A0A392SNF5</accession>
<organism evidence="1 2">
    <name type="scientific">Trifolium medium</name>
    <dbReference type="NCBI Taxonomy" id="97028"/>
    <lineage>
        <taxon>Eukaryota</taxon>
        <taxon>Viridiplantae</taxon>
        <taxon>Streptophyta</taxon>
        <taxon>Embryophyta</taxon>
        <taxon>Tracheophyta</taxon>
        <taxon>Spermatophyta</taxon>
        <taxon>Magnoliopsida</taxon>
        <taxon>eudicotyledons</taxon>
        <taxon>Gunneridae</taxon>
        <taxon>Pentapetalae</taxon>
        <taxon>rosids</taxon>
        <taxon>fabids</taxon>
        <taxon>Fabales</taxon>
        <taxon>Fabaceae</taxon>
        <taxon>Papilionoideae</taxon>
        <taxon>50 kb inversion clade</taxon>
        <taxon>NPAAA clade</taxon>
        <taxon>Hologalegina</taxon>
        <taxon>IRL clade</taxon>
        <taxon>Trifolieae</taxon>
        <taxon>Trifolium</taxon>
    </lineage>
</organism>
<keyword evidence="2" id="KW-1185">Reference proteome</keyword>
<proteinExistence type="predicted"/>
<sequence>GSTSPVGGNEGWEVASVVPLVDADEFRTRLGEVIWLSRGCGHCGLVGQTEM</sequence>
<protein>
    <submittedName>
        <fullName evidence="1">Uncharacterized protein</fullName>
    </submittedName>
</protein>